<dbReference type="GO" id="GO:0008757">
    <property type="term" value="F:S-adenosylmethionine-dependent methyltransferase activity"/>
    <property type="evidence" value="ECO:0007669"/>
    <property type="project" value="InterPro"/>
</dbReference>
<evidence type="ECO:0000259" key="2">
    <source>
        <dbReference type="Pfam" id="PF08241"/>
    </source>
</evidence>
<sequence length="279" mass="30959">MTGSSGERSAEREIVRGKRLDVTIADVTGAYEGRIGALWEMLMGEQIHVGGEKETDFLAKLAGLNGNHHVLDVCCGLGGPARQLARIYGCRVTGLDATKRMVDEAVLRTERAGLGELVAFRLGNALDMPFQAGSFDLAWGQDAWCYVTDKARLVREAYRVVRPGGLIAFTDWIQAGTMADMEWTALNSFMIFPYMETIDGYVRVLEDTGFRVLMAEDLSEPFAGHCRLYQHKLRTELKGVITREYGAGLYRAAEEGLRGWVRAADERKVGRGRFIARKG</sequence>
<dbReference type="PANTHER" id="PTHR44068">
    <property type="entry name" value="ZGC:194242"/>
    <property type="match status" value="1"/>
</dbReference>
<comment type="caution">
    <text evidence="3">The sequence shown here is derived from an EMBL/GenBank/DDBJ whole genome shotgun (WGS) entry which is preliminary data.</text>
</comment>
<dbReference type="InterPro" id="IPR029063">
    <property type="entry name" value="SAM-dependent_MTases_sf"/>
</dbReference>
<proteinExistence type="predicted"/>
<dbReference type="SUPFAM" id="SSF53335">
    <property type="entry name" value="S-adenosyl-L-methionine-dependent methyltransferases"/>
    <property type="match status" value="1"/>
</dbReference>
<gene>
    <name evidence="3" type="ORF">ASZ90_009657</name>
</gene>
<evidence type="ECO:0000313" key="3">
    <source>
        <dbReference type="EMBL" id="KUG20604.1"/>
    </source>
</evidence>
<dbReference type="InterPro" id="IPR013216">
    <property type="entry name" value="Methyltransf_11"/>
</dbReference>
<dbReference type="CDD" id="cd02440">
    <property type="entry name" value="AdoMet_MTases"/>
    <property type="match status" value="1"/>
</dbReference>
<keyword evidence="1 3" id="KW-0808">Transferase</keyword>
<dbReference type="EC" id="2.1.1.95" evidence="3"/>
<name>A0A0W8FI84_9ZZZZ</name>
<dbReference type="EMBL" id="LNQE01001167">
    <property type="protein sequence ID" value="KUG20604.1"/>
    <property type="molecule type" value="Genomic_DNA"/>
</dbReference>
<dbReference type="PANTHER" id="PTHR44068:SF11">
    <property type="entry name" value="GERANYL DIPHOSPHATE 2-C-METHYLTRANSFERASE"/>
    <property type="match status" value="1"/>
</dbReference>
<dbReference type="Gene3D" id="3.40.50.150">
    <property type="entry name" value="Vaccinia Virus protein VP39"/>
    <property type="match status" value="1"/>
</dbReference>
<evidence type="ECO:0000256" key="1">
    <source>
        <dbReference type="ARBA" id="ARBA00022679"/>
    </source>
</evidence>
<protein>
    <submittedName>
        <fullName evidence="3">Gamma-tocopherol methyltransferase</fullName>
        <ecNumber evidence="3">2.1.1.95</ecNumber>
    </submittedName>
</protein>
<accession>A0A0W8FI84</accession>
<dbReference type="Pfam" id="PF08241">
    <property type="entry name" value="Methyltransf_11"/>
    <property type="match status" value="1"/>
</dbReference>
<feature type="domain" description="Methyltransferase type 11" evidence="2">
    <location>
        <begin position="71"/>
        <end position="169"/>
    </location>
</feature>
<organism evidence="3">
    <name type="scientific">hydrocarbon metagenome</name>
    <dbReference type="NCBI Taxonomy" id="938273"/>
    <lineage>
        <taxon>unclassified sequences</taxon>
        <taxon>metagenomes</taxon>
        <taxon>ecological metagenomes</taxon>
    </lineage>
</organism>
<reference evidence="3" key="1">
    <citation type="journal article" date="2015" name="Proc. Natl. Acad. Sci. U.S.A.">
        <title>Networks of energetic and metabolic interactions define dynamics in microbial communities.</title>
        <authorList>
            <person name="Embree M."/>
            <person name="Liu J.K."/>
            <person name="Al-Bassam M.M."/>
            <person name="Zengler K."/>
        </authorList>
    </citation>
    <scope>NUCLEOTIDE SEQUENCE</scope>
</reference>
<keyword evidence="3" id="KW-0489">Methyltransferase</keyword>
<dbReference type="GO" id="GO:0050342">
    <property type="term" value="F:tocopherol C-methyltransferase activity"/>
    <property type="evidence" value="ECO:0007669"/>
    <property type="project" value="UniProtKB-EC"/>
</dbReference>
<dbReference type="InterPro" id="IPR050447">
    <property type="entry name" value="Erg6_SMT_methyltransf"/>
</dbReference>
<dbReference type="GO" id="GO:0032259">
    <property type="term" value="P:methylation"/>
    <property type="evidence" value="ECO:0007669"/>
    <property type="project" value="UniProtKB-KW"/>
</dbReference>
<dbReference type="AlphaFoldDB" id="A0A0W8FI84"/>